<keyword evidence="3" id="KW-1185">Reference proteome</keyword>
<dbReference type="RefSeq" id="WP_189641086.1">
    <property type="nucleotide sequence ID" value="NZ_BMZF01000008.1"/>
</dbReference>
<dbReference type="Proteomes" id="UP000634455">
    <property type="component" value="Unassembled WGS sequence"/>
</dbReference>
<comment type="caution">
    <text evidence="2">The sequence shown here is derived from an EMBL/GenBank/DDBJ whole genome shotgun (WGS) entry which is preliminary data.</text>
</comment>
<evidence type="ECO:0000256" key="1">
    <source>
        <dbReference type="ARBA" id="ARBA00023172"/>
    </source>
</evidence>
<gene>
    <name evidence="2" type="ORF">GCM10008927_25170</name>
</gene>
<proteinExistence type="predicted"/>
<keyword evidence="1" id="KW-0233">DNA recombination</keyword>
<name>A0ABQ3D5D4_9RHOB</name>
<dbReference type="InterPro" id="IPR013762">
    <property type="entry name" value="Integrase-like_cat_sf"/>
</dbReference>
<accession>A0ABQ3D5D4</accession>
<dbReference type="Gene3D" id="1.10.443.10">
    <property type="entry name" value="Intergrase catalytic core"/>
    <property type="match status" value="1"/>
</dbReference>
<reference evidence="3" key="1">
    <citation type="journal article" date="2019" name="Int. J. Syst. Evol. Microbiol.">
        <title>The Global Catalogue of Microorganisms (GCM) 10K type strain sequencing project: providing services to taxonomists for standard genome sequencing and annotation.</title>
        <authorList>
            <consortium name="The Broad Institute Genomics Platform"/>
            <consortium name="The Broad Institute Genome Sequencing Center for Infectious Disease"/>
            <person name="Wu L."/>
            <person name="Ma J."/>
        </authorList>
    </citation>
    <scope>NUCLEOTIDE SEQUENCE [LARGE SCALE GENOMIC DNA]</scope>
    <source>
        <strain evidence="3">KCTC 32465</strain>
    </source>
</reference>
<organism evidence="2 3">
    <name type="scientific">Paramylibacter ulvae</name>
    <dbReference type="NCBI Taxonomy" id="1651968"/>
    <lineage>
        <taxon>Bacteria</taxon>
        <taxon>Pseudomonadati</taxon>
        <taxon>Pseudomonadota</taxon>
        <taxon>Alphaproteobacteria</taxon>
        <taxon>Rhodobacterales</taxon>
        <taxon>Paracoccaceae</taxon>
        <taxon>Paramylibacter</taxon>
    </lineage>
</organism>
<sequence>MTILNNKGFKVGTTIFLSEVLKWAEENGEPYGSICELKKVPARLGLCDQDLGSISADLQYFEIKIATSPYGTVSKSKDLEVLRKRANSRLRSLLKRFHADRGNMPKQVGREEWTQLIMAVQAFEGFADRGAVFTTGQSRTLTSLRARASVAPVDLCQGEVDRIVKVAKSEKRRAITKGVRFLNRLITEFGDHPAFMGLIPTKPFIVPAGSDRAKRILWSSLPQELRVSVETVMDAMLATPETISAAHIARIHAGEDKDQVRKELTLLMTDKRVVPQNAEAAKAGYKSAVTWLVRAAEELGMDRNQFADLESLMSLEIMRAACDQQIERSKNSSTLKDANKTQSLMSRLTALRTLATHGLKNEDLILHINLLRGQHGQGHNERKRRRSEHADEVCRVIQRHPHLAANFVNAPQTIADIAEKRITAAREQDNDEAEQRALRLYATAVAFAVQVSRPIRTSNLIRLRHRASEDLLGNVEWLDNRKHARLTFKENEVKNSKVIVVHLLGAEALILEKWLSKYRLRYCELRGIADSVYVLPGDATPRLGKGNISLPRGCVSPSTMSELWDDGAKIIGLNLTPHESRHVVATLILAIEPGNFSKVASVLGDTTETVMSHYGRDSGEQAACDVLKAIKAQHPGVLNRMKNREHRK</sequence>
<evidence type="ECO:0000313" key="2">
    <source>
        <dbReference type="EMBL" id="GHA58497.1"/>
    </source>
</evidence>
<protein>
    <recommendedName>
        <fullName evidence="4">Tyr recombinase domain-containing protein</fullName>
    </recommendedName>
</protein>
<evidence type="ECO:0000313" key="3">
    <source>
        <dbReference type="Proteomes" id="UP000634455"/>
    </source>
</evidence>
<dbReference type="SUPFAM" id="SSF56349">
    <property type="entry name" value="DNA breaking-rejoining enzymes"/>
    <property type="match status" value="1"/>
</dbReference>
<dbReference type="InterPro" id="IPR011010">
    <property type="entry name" value="DNA_brk_join_enz"/>
</dbReference>
<dbReference type="EMBL" id="BMZF01000008">
    <property type="protein sequence ID" value="GHA58497.1"/>
    <property type="molecule type" value="Genomic_DNA"/>
</dbReference>
<evidence type="ECO:0008006" key="4">
    <source>
        <dbReference type="Google" id="ProtNLM"/>
    </source>
</evidence>